<dbReference type="EMBL" id="VLPL01000002">
    <property type="protein sequence ID" value="TSJ46544.1"/>
    <property type="molecule type" value="Genomic_DNA"/>
</dbReference>
<feature type="transmembrane region" description="Helical" evidence="1">
    <location>
        <begin position="74"/>
        <end position="94"/>
    </location>
</feature>
<feature type="transmembrane region" description="Helical" evidence="1">
    <location>
        <begin position="323"/>
        <end position="340"/>
    </location>
</feature>
<feature type="transmembrane region" description="Helical" evidence="1">
    <location>
        <begin position="292"/>
        <end position="311"/>
    </location>
</feature>
<dbReference type="Proteomes" id="UP000316008">
    <property type="component" value="Unassembled WGS sequence"/>
</dbReference>
<reference evidence="2 3" key="1">
    <citation type="submission" date="2019-07" db="EMBL/GenBank/DDBJ databases">
        <authorList>
            <person name="Huq M.A."/>
        </authorList>
    </citation>
    <scope>NUCLEOTIDE SEQUENCE [LARGE SCALE GENOMIC DNA]</scope>
    <source>
        <strain evidence="2 3">MAH-3</strain>
    </source>
</reference>
<name>A0A556N2X0_9FLAO</name>
<sequence length="597" mass="69665">MIQRNSKTQLLTWAFFLGLLVYAILRAWIVEPIHDEVATYFHYIETGEIRGGRSLMDANNHLLNSWLGNLSYRLFGESFFLFRLPAIACFCLYFWSARKLTRNLNLGIWGEFCFVALNTIPWIFDYFSYTRGYGLAIGFFMAALLQLSLWLKEQHTGHLLLLLLFLHLAILSNLIYLITGLIIVAYIVFITLLHSKKIGIKALVFHVFFVLVFCFSLIPLIEFSFELKQAGALYYGSLDGLWWVTGKTLSRYVLFYDANWLRIVYLLTGLTGAVLLFLQWKKESWMQFLTSTSFWLCLLIAGNIFAILFLAKVMKVNYPEDRAAMYLIPLSILALTALFAQNRISKYVLVVLLFFPASFIAKLNLNTSVFSPDDRMSSAFYKNATKDLKPHETVSIYPIQQLTYAYFERTNPKRRVKHIGTLQKDFIPGSDLILTKTTWLFSKDDTSAYRVVARDPASDYIALRRKKSFTQVHLFDSIGKMKQSDEEFILFYDGPIRPEWRNKLIQIHLKGDLKTDKGLNDFNVVVSTNDSLDVNLRYDYQNLRWYYGEHVQQFKLDYPYAAKHFLNEESRLIIYIWNPERKHFKLTHPSIQIIELK</sequence>
<feature type="transmembrane region" description="Helical" evidence="1">
    <location>
        <begin position="198"/>
        <end position="221"/>
    </location>
</feature>
<feature type="transmembrane region" description="Helical" evidence="1">
    <location>
        <begin position="347"/>
        <end position="365"/>
    </location>
</feature>
<keyword evidence="1" id="KW-0812">Transmembrane</keyword>
<evidence type="ECO:0000313" key="2">
    <source>
        <dbReference type="EMBL" id="TSJ46544.1"/>
    </source>
</evidence>
<proteinExistence type="predicted"/>
<gene>
    <name evidence="2" type="ORF">FO442_05130</name>
</gene>
<keyword evidence="1" id="KW-0472">Membrane</keyword>
<feature type="transmembrane region" description="Helical" evidence="1">
    <location>
        <begin position="159"/>
        <end position="192"/>
    </location>
</feature>
<dbReference type="AlphaFoldDB" id="A0A556N2X0"/>
<protein>
    <recommendedName>
        <fullName evidence="4">Glycosyltransferase RgtA/B/C/D-like domain-containing protein</fullName>
    </recommendedName>
</protein>
<comment type="caution">
    <text evidence="2">The sequence shown here is derived from an EMBL/GenBank/DDBJ whole genome shotgun (WGS) entry which is preliminary data.</text>
</comment>
<evidence type="ECO:0008006" key="4">
    <source>
        <dbReference type="Google" id="ProtNLM"/>
    </source>
</evidence>
<keyword evidence="3" id="KW-1185">Reference proteome</keyword>
<keyword evidence="1" id="KW-1133">Transmembrane helix</keyword>
<dbReference type="RefSeq" id="WP_144332081.1">
    <property type="nucleotide sequence ID" value="NZ_VLPL01000002.1"/>
</dbReference>
<evidence type="ECO:0000256" key="1">
    <source>
        <dbReference type="SAM" id="Phobius"/>
    </source>
</evidence>
<organism evidence="2 3">
    <name type="scientific">Fluviicola chungangensis</name>
    <dbReference type="NCBI Taxonomy" id="2597671"/>
    <lineage>
        <taxon>Bacteria</taxon>
        <taxon>Pseudomonadati</taxon>
        <taxon>Bacteroidota</taxon>
        <taxon>Flavobacteriia</taxon>
        <taxon>Flavobacteriales</taxon>
        <taxon>Crocinitomicaceae</taxon>
        <taxon>Fluviicola</taxon>
    </lineage>
</organism>
<feature type="transmembrane region" description="Helical" evidence="1">
    <location>
        <begin position="260"/>
        <end position="280"/>
    </location>
</feature>
<accession>A0A556N2X0</accession>
<feature type="transmembrane region" description="Helical" evidence="1">
    <location>
        <begin position="130"/>
        <end position="147"/>
    </location>
</feature>
<dbReference type="OrthoDB" id="1465886at2"/>
<evidence type="ECO:0000313" key="3">
    <source>
        <dbReference type="Proteomes" id="UP000316008"/>
    </source>
</evidence>